<proteinExistence type="predicted"/>
<dbReference type="EMBL" id="LK056664">
    <property type="protein sequence ID" value="CDU23698.1"/>
    <property type="molecule type" value="Genomic_DNA"/>
</dbReference>
<feature type="compositionally biased region" description="Basic residues" evidence="1">
    <location>
        <begin position="158"/>
        <end position="170"/>
    </location>
</feature>
<evidence type="ECO:0000256" key="1">
    <source>
        <dbReference type="SAM" id="MobiDB-lite"/>
    </source>
</evidence>
<sequence length="170" mass="18808">MVLLTGTSLFHTTQRSASAKPVSVDDTLVSSSFPPPAVTRTTSTIPNPIASHDNMAPVKREVKHEPKLEAKHEKTGSITPLTSPTAPRPGTSPQRFKMSDRDREIIIKMRLDGIKPVQIAETLGIKASTVSMFLLRKRKKAMNSMDPDMVQLLARSPLPKKRSNTTRRDK</sequence>
<name>A0A127ZC47_9BASI</name>
<reference evidence="2" key="1">
    <citation type="submission" date="2014-06" db="EMBL/GenBank/DDBJ databases">
        <authorList>
            <person name="Ju J."/>
            <person name="Zhang J."/>
        </authorList>
    </citation>
    <scope>NUCLEOTIDE SEQUENCE</scope>
    <source>
        <strain evidence="2">SscI8</strain>
    </source>
</reference>
<dbReference type="OrthoDB" id="10467206at2759"/>
<feature type="region of interest" description="Disordered" evidence="1">
    <location>
        <begin position="33"/>
        <end position="98"/>
    </location>
</feature>
<feature type="compositionally biased region" description="Polar residues" evidence="1">
    <location>
        <begin position="76"/>
        <end position="85"/>
    </location>
</feature>
<gene>
    <name evidence="2" type="ORF">SPSC_02327</name>
</gene>
<feature type="region of interest" description="Disordered" evidence="1">
    <location>
        <begin position="151"/>
        <end position="170"/>
    </location>
</feature>
<organism evidence="2">
    <name type="scientific">Sporisorium scitamineum</name>
    <dbReference type="NCBI Taxonomy" id="49012"/>
    <lineage>
        <taxon>Eukaryota</taxon>
        <taxon>Fungi</taxon>
        <taxon>Dikarya</taxon>
        <taxon>Basidiomycota</taxon>
        <taxon>Ustilaginomycotina</taxon>
        <taxon>Ustilaginomycetes</taxon>
        <taxon>Ustilaginales</taxon>
        <taxon>Ustilaginaceae</taxon>
        <taxon>Sporisorium</taxon>
    </lineage>
</organism>
<evidence type="ECO:0000313" key="2">
    <source>
        <dbReference type="EMBL" id="CDU23698.1"/>
    </source>
</evidence>
<dbReference type="AlphaFoldDB" id="A0A127ZC47"/>
<accession>A0A127ZC47</accession>
<protein>
    <submittedName>
        <fullName evidence="2">Uncharacterized protein</fullName>
    </submittedName>
</protein>
<feature type="compositionally biased region" description="Basic and acidic residues" evidence="1">
    <location>
        <begin position="58"/>
        <end position="75"/>
    </location>
</feature>